<gene>
    <name evidence="1" type="ORF">E2C01_007222</name>
</gene>
<comment type="caution">
    <text evidence="1">The sequence shown here is derived from an EMBL/GenBank/DDBJ whole genome shotgun (WGS) entry which is preliminary data.</text>
</comment>
<protein>
    <submittedName>
        <fullName evidence="1">Uncharacterized protein</fullName>
    </submittedName>
</protein>
<reference evidence="1 2" key="1">
    <citation type="submission" date="2019-05" db="EMBL/GenBank/DDBJ databases">
        <title>Another draft genome of Portunus trituberculatus and its Hox gene families provides insights of decapod evolution.</title>
        <authorList>
            <person name="Jeong J.-H."/>
            <person name="Song I."/>
            <person name="Kim S."/>
            <person name="Choi T."/>
            <person name="Kim D."/>
            <person name="Ryu S."/>
            <person name="Kim W."/>
        </authorList>
    </citation>
    <scope>NUCLEOTIDE SEQUENCE [LARGE SCALE GENOMIC DNA]</scope>
    <source>
        <tissue evidence="1">Muscle</tissue>
    </source>
</reference>
<dbReference type="AlphaFoldDB" id="A0A5B7D0C4"/>
<accession>A0A5B7D0C4</accession>
<dbReference type="EMBL" id="VSRR010000353">
    <property type="protein sequence ID" value="MPC14454.1"/>
    <property type="molecule type" value="Genomic_DNA"/>
</dbReference>
<proteinExistence type="predicted"/>
<organism evidence="1 2">
    <name type="scientific">Portunus trituberculatus</name>
    <name type="common">Swimming crab</name>
    <name type="synonym">Neptunus trituberculatus</name>
    <dbReference type="NCBI Taxonomy" id="210409"/>
    <lineage>
        <taxon>Eukaryota</taxon>
        <taxon>Metazoa</taxon>
        <taxon>Ecdysozoa</taxon>
        <taxon>Arthropoda</taxon>
        <taxon>Crustacea</taxon>
        <taxon>Multicrustacea</taxon>
        <taxon>Malacostraca</taxon>
        <taxon>Eumalacostraca</taxon>
        <taxon>Eucarida</taxon>
        <taxon>Decapoda</taxon>
        <taxon>Pleocyemata</taxon>
        <taxon>Brachyura</taxon>
        <taxon>Eubrachyura</taxon>
        <taxon>Portunoidea</taxon>
        <taxon>Portunidae</taxon>
        <taxon>Portuninae</taxon>
        <taxon>Portunus</taxon>
    </lineage>
</organism>
<dbReference type="Proteomes" id="UP000324222">
    <property type="component" value="Unassembled WGS sequence"/>
</dbReference>
<evidence type="ECO:0000313" key="2">
    <source>
        <dbReference type="Proteomes" id="UP000324222"/>
    </source>
</evidence>
<evidence type="ECO:0000313" key="1">
    <source>
        <dbReference type="EMBL" id="MPC14454.1"/>
    </source>
</evidence>
<name>A0A5B7D0C4_PORTR</name>
<keyword evidence="2" id="KW-1185">Reference proteome</keyword>
<sequence>MYTVVPVGGIVHGAPALLRRTSPWPRLVQSGSHVHQRQIRMANPLGRDLISSTAQCGDTTEMGT</sequence>